<accession>A0A6G0Z435</accession>
<dbReference type="Proteomes" id="UP000478052">
    <property type="component" value="Unassembled WGS sequence"/>
</dbReference>
<sequence>MRSRRRTGRTGSVPAAAFVDLRVLDEMGLLPERLLAHLTPERFFARVRAQVNLDVALVQEPAIAYVTVVHGPFPGHVAVRTVYHGAPGGDSSTAAAAAAAASSSTAALGLAAPVPRLFGGHVRPLAGRGGVREFR</sequence>
<evidence type="ECO:0000313" key="2">
    <source>
        <dbReference type="Proteomes" id="UP000478052"/>
    </source>
</evidence>
<name>A0A6G0Z435_APHCR</name>
<keyword evidence="2" id="KW-1185">Reference proteome</keyword>
<evidence type="ECO:0000313" key="1">
    <source>
        <dbReference type="EMBL" id="KAF0765462.1"/>
    </source>
</evidence>
<reference evidence="1 2" key="1">
    <citation type="submission" date="2019-08" db="EMBL/GenBank/DDBJ databases">
        <title>Whole genome of Aphis craccivora.</title>
        <authorList>
            <person name="Voronova N.V."/>
            <person name="Shulinski R.S."/>
            <person name="Bandarenka Y.V."/>
            <person name="Zhorov D.G."/>
            <person name="Warner D."/>
        </authorList>
    </citation>
    <scope>NUCLEOTIDE SEQUENCE [LARGE SCALE GENOMIC DNA]</scope>
    <source>
        <strain evidence="1">180601</strain>
        <tissue evidence="1">Whole Body</tissue>
    </source>
</reference>
<dbReference type="EMBL" id="VUJU01001395">
    <property type="protein sequence ID" value="KAF0765462.1"/>
    <property type="molecule type" value="Genomic_DNA"/>
</dbReference>
<dbReference type="AlphaFoldDB" id="A0A6G0Z435"/>
<organism evidence="1 2">
    <name type="scientific">Aphis craccivora</name>
    <name type="common">Cowpea aphid</name>
    <dbReference type="NCBI Taxonomy" id="307492"/>
    <lineage>
        <taxon>Eukaryota</taxon>
        <taxon>Metazoa</taxon>
        <taxon>Ecdysozoa</taxon>
        <taxon>Arthropoda</taxon>
        <taxon>Hexapoda</taxon>
        <taxon>Insecta</taxon>
        <taxon>Pterygota</taxon>
        <taxon>Neoptera</taxon>
        <taxon>Paraneoptera</taxon>
        <taxon>Hemiptera</taxon>
        <taxon>Sternorrhyncha</taxon>
        <taxon>Aphidomorpha</taxon>
        <taxon>Aphidoidea</taxon>
        <taxon>Aphididae</taxon>
        <taxon>Aphidini</taxon>
        <taxon>Aphis</taxon>
        <taxon>Aphis</taxon>
    </lineage>
</organism>
<proteinExistence type="predicted"/>
<protein>
    <submittedName>
        <fullName evidence="1">Uncharacterized protein</fullName>
    </submittedName>
</protein>
<gene>
    <name evidence="1" type="ORF">FWK35_00024472</name>
</gene>
<comment type="caution">
    <text evidence="1">The sequence shown here is derived from an EMBL/GenBank/DDBJ whole genome shotgun (WGS) entry which is preliminary data.</text>
</comment>